<dbReference type="STRING" id="1168035.SAMN05444280_11123"/>
<dbReference type="GO" id="GO:0008270">
    <property type="term" value="F:zinc ion binding"/>
    <property type="evidence" value="ECO:0007669"/>
    <property type="project" value="InterPro"/>
</dbReference>
<sequence length="605" mass="70801">MLKIQNNICFKRIHITFVPSILISMMKGIKLTLLFLLISATAFSQNSGFLNLKYEENYTPTYDEVIEMYQKLDTHHENARLFEKGLTDCGKPLHLFVMNSEPEFDVEAIRNQGKSVLLINNGIHPGEPAGIDASLQFADDILRNNEGMAQILDNTVIIIIPVYSIGGHLNRSAYNRSGQTTPYETGFRGNYANLDLNRDFTKCDSENARSFHKIFSEWEPDIFLDTHTTNGSDHQYSITLVPPPPTLFPPVMKKFLRNTFLPMLYTEMNSREYELIPYVNYFYHDPKQGIAMSQEGPRYSSGFASMFHTIGMMTENEIYKPYADRVKSCYQFIQVLAEYTSENSKNIQELRAEGIRESMAMKEFPVAYKLDSTQFQTIEFKGYEAVDEQISPVTGLPRFGYDKSQPYTAQIKYLNTWVPTETVPVPEFYVLPQSYREVIERLNLLNIQYSRLQNDTVLEVTVDYIDEITSPAQPYNGHFYHNKVETRSEVQKIKYYRGDLVIPTRQEKIKYLLEMFEPKAEDSFFRWNFFDNILDQREYFSSYGFEENALKYLEEHPEFKAEFLKAREQNPELARNHRAQLAWIYNNSEWKEKTWKRYPVGRIFQ</sequence>
<reference evidence="2 3" key="1">
    <citation type="submission" date="2016-11" db="EMBL/GenBank/DDBJ databases">
        <authorList>
            <person name="Jaros S."/>
            <person name="Januszkiewicz K."/>
            <person name="Wedrychowicz H."/>
        </authorList>
    </citation>
    <scope>NUCLEOTIDE SEQUENCE [LARGE SCALE GENOMIC DNA]</scope>
    <source>
        <strain evidence="2 3">DSM 27063</strain>
    </source>
</reference>
<keyword evidence="2" id="KW-0378">Hydrolase</keyword>
<proteinExistence type="predicted"/>
<name>A0A1M6GK41_9BACT</name>
<dbReference type="OrthoDB" id="1111523at2"/>
<keyword evidence="2" id="KW-0121">Carboxypeptidase</keyword>
<organism evidence="2 3">
    <name type="scientific">Tangfeifania diversioriginum</name>
    <dbReference type="NCBI Taxonomy" id="1168035"/>
    <lineage>
        <taxon>Bacteria</taxon>
        <taxon>Pseudomonadati</taxon>
        <taxon>Bacteroidota</taxon>
        <taxon>Bacteroidia</taxon>
        <taxon>Marinilabiliales</taxon>
        <taxon>Prolixibacteraceae</taxon>
        <taxon>Tangfeifania</taxon>
    </lineage>
</organism>
<evidence type="ECO:0000313" key="3">
    <source>
        <dbReference type="Proteomes" id="UP000184050"/>
    </source>
</evidence>
<dbReference type="SUPFAM" id="SSF53187">
    <property type="entry name" value="Zn-dependent exopeptidases"/>
    <property type="match status" value="1"/>
</dbReference>
<dbReference type="GO" id="GO:0006508">
    <property type="term" value="P:proteolysis"/>
    <property type="evidence" value="ECO:0007669"/>
    <property type="project" value="InterPro"/>
</dbReference>
<feature type="domain" description="Peptidase M14" evidence="1">
    <location>
        <begin position="69"/>
        <end position="206"/>
    </location>
</feature>
<dbReference type="Proteomes" id="UP000184050">
    <property type="component" value="Unassembled WGS sequence"/>
</dbReference>
<dbReference type="Gene3D" id="3.40.630.10">
    <property type="entry name" value="Zn peptidases"/>
    <property type="match status" value="1"/>
</dbReference>
<evidence type="ECO:0000259" key="1">
    <source>
        <dbReference type="Pfam" id="PF00246"/>
    </source>
</evidence>
<accession>A0A1M6GK41</accession>
<keyword evidence="3" id="KW-1185">Reference proteome</keyword>
<dbReference type="GO" id="GO:0004181">
    <property type="term" value="F:metallocarboxypeptidase activity"/>
    <property type="evidence" value="ECO:0007669"/>
    <property type="project" value="InterPro"/>
</dbReference>
<protein>
    <submittedName>
        <fullName evidence="2">Zinc carboxypeptidase</fullName>
    </submittedName>
</protein>
<dbReference type="InterPro" id="IPR000834">
    <property type="entry name" value="Peptidase_M14"/>
</dbReference>
<gene>
    <name evidence="2" type="ORF">SAMN05444280_11123</name>
</gene>
<dbReference type="Pfam" id="PF00246">
    <property type="entry name" value="Peptidase_M14"/>
    <property type="match status" value="1"/>
</dbReference>
<evidence type="ECO:0000313" key="2">
    <source>
        <dbReference type="EMBL" id="SHJ10282.1"/>
    </source>
</evidence>
<keyword evidence="2" id="KW-0645">Protease</keyword>
<dbReference type="AlphaFoldDB" id="A0A1M6GK41"/>
<dbReference type="EMBL" id="FQZE01000011">
    <property type="protein sequence ID" value="SHJ10282.1"/>
    <property type="molecule type" value="Genomic_DNA"/>
</dbReference>